<dbReference type="AlphaFoldDB" id="S6BRJ1"/>
<gene>
    <name evidence="1" type="ORF">PCA10_p2050</name>
</gene>
<geneLocation type="plasmid" evidence="1 2">
    <name>pCAR1.3</name>
</geneLocation>
<name>S6BRJ1_METRE</name>
<evidence type="ECO:0000313" key="1">
    <source>
        <dbReference type="EMBL" id="BAN51589.1"/>
    </source>
</evidence>
<sequence>MFGMSTPAYLERKAVKTAWYNREYGGAGWWSWNAAADPKGKNIPPFPAKS</sequence>
<reference evidence="1 2" key="1">
    <citation type="journal article" date="2013" name="Genome Announc.">
        <title>Complete Genome Sequence of the Carbazole Degrader Pseudomonas resinovorans Strain CA10 (NBRC 106553).</title>
        <authorList>
            <person name="Shintani M."/>
            <person name="Hosoyama A."/>
            <person name="Ohji S."/>
            <person name="Tsuchikane K."/>
            <person name="Takarada H."/>
            <person name="Yamazoe A."/>
            <person name="Fujita N."/>
            <person name="Nojiri H."/>
        </authorList>
    </citation>
    <scope>NUCLEOTIDE SEQUENCE [LARGE SCALE GENOMIC DNA]</scope>
    <source>
        <strain evidence="1 2">NBRC 106553</strain>
        <plasmid evidence="1 2">pCAR1.3</plasmid>
    </source>
</reference>
<dbReference type="HOGENOM" id="CLU_3121722_0_0_6"/>
<evidence type="ECO:0000313" key="2">
    <source>
        <dbReference type="Proteomes" id="UP000015503"/>
    </source>
</evidence>
<dbReference type="EMBL" id="AP013069">
    <property type="protein sequence ID" value="BAN51589.1"/>
    <property type="molecule type" value="Genomic_DNA"/>
</dbReference>
<proteinExistence type="predicted"/>
<keyword evidence="1" id="KW-0614">Plasmid</keyword>
<dbReference type="KEGG" id="pre:PCA10_p2050"/>
<organism evidence="1 2">
    <name type="scientific">Metapseudomonas resinovorans NBRC 106553</name>
    <dbReference type="NCBI Taxonomy" id="1245471"/>
    <lineage>
        <taxon>Bacteria</taxon>
        <taxon>Pseudomonadati</taxon>
        <taxon>Pseudomonadota</taxon>
        <taxon>Gammaproteobacteria</taxon>
        <taxon>Pseudomonadales</taxon>
        <taxon>Pseudomonadaceae</taxon>
        <taxon>Metapseudomonas</taxon>
    </lineage>
</organism>
<keyword evidence="2" id="KW-1185">Reference proteome</keyword>
<dbReference type="Proteomes" id="UP000015503">
    <property type="component" value="Plasmid pCAR1.3"/>
</dbReference>
<accession>S6BRJ1</accession>
<protein>
    <submittedName>
        <fullName evidence="1">Uncharacterized protein</fullName>
    </submittedName>
</protein>